<dbReference type="AlphaFoldDB" id="A0A8K0KAY1"/>
<name>A0A8K0KAY1_LADFU</name>
<gene>
    <name evidence="1" type="ORF">J437_LFUL010917</name>
</gene>
<proteinExistence type="predicted"/>
<organism evidence="1 2">
    <name type="scientific">Ladona fulva</name>
    <name type="common">Scarce chaser dragonfly</name>
    <name type="synonym">Libellula fulva</name>
    <dbReference type="NCBI Taxonomy" id="123851"/>
    <lineage>
        <taxon>Eukaryota</taxon>
        <taxon>Metazoa</taxon>
        <taxon>Ecdysozoa</taxon>
        <taxon>Arthropoda</taxon>
        <taxon>Hexapoda</taxon>
        <taxon>Insecta</taxon>
        <taxon>Pterygota</taxon>
        <taxon>Palaeoptera</taxon>
        <taxon>Odonata</taxon>
        <taxon>Epiprocta</taxon>
        <taxon>Anisoptera</taxon>
        <taxon>Libelluloidea</taxon>
        <taxon>Libellulidae</taxon>
        <taxon>Ladona</taxon>
    </lineage>
</organism>
<reference evidence="1" key="1">
    <citation type="submission" date="2013-04" db="EMBL/GenBank/DDBJ databases">
        <authorList>
            <person name="Qu J."/>
            <person name="Murali S.C."/>
            <person name="Bandaranaike D."/>
            <person name="Bellair M."/>
            <person name="Blankenburg K."/>
            <person name="Chao H."/>
            <person name="Dinh H."/>
            <person name="Doddapaneni H."/>
            <person name="Downs B."/>
            <person name="Dugan-Rocha S."/>
            <person name="Elkadiri S."/>
            <person name="Gnanaolivu R.D."/>
            <person name="Hernandez B."/>
            <person name="Javaid M."/>
            <person name="Jayaseelan J.C."/>
            <person name="Lee S."/>
            <person name="Li M."/>
            <person name="Ming W."/>
            <person name="Munidasa M."/>
            <person name="Muniz J."/>
            <person name="Nguyen L."/>
            <person name="Ongeri F."/>
            <person name="Osuji N."/>
            <person name="Pu L.-L."/>
            <person name="Puazo M."/>
            <person name="Qu C."/>
            <person name="Quiroz J."/>
            <person name="Raj R."/>
            <person name="Weissenberger G."/>
            <person name="Xin Y."/>
            <person name="Zou X."/>
            <person name="Han Y."/>
            <person name="Richards S."/>
            <person name="Worley K."/>
            <person name="Muzny D."/>
            <person name="Gibbs R."/>
        </authorList>
    </citation>
    <scope>NUCLEOTIDE SEQUENCE</scope>
    <source>
        <strain evidence="1">Sampled in the wild</strain>
    </source>
</reference>
<accession>A0A8K0KAY1</accession>
<evidence type="ECO:0000313" key="1">
    <source>
        <dbReference type="EMBL" id="KAG8231038.1"/>
    </source>
</evidence>
<dbReference type="EMBL" id="KZ308525">
    <property type="protein sequence ID" value="KAG8231038.1"/>
    <property type="molecule type" value="Genomic_DNA"/>
</dbReference>
<evidence type="ECO:0000313" key="2">
    <source>
        <dbReference type="Proteomes" id="UP000792457"/>
    </source>
</evidence>
<sequence length="107" mass="12478">MAPCFQPKNVNHVYHNPILIVTCGKTIFIPWLYLSSWRGPVKYTFSKTCAPLECISRNSFRELVVFKTRGRVHTSVEVHHVNTAYKQHQQFMAVHKAASTVHRRRLE</sequence>
<comment type="caution">
    <text evidence="1">The sequence shown here is derived from an EMBL/GenBank/DDBJ whole genome shotgun (WGS) entry which is preliminary data.</text>
</comment>
<dbReference type="Proteomes" id="UP000792457">
    <property type="component" value="Unassembled WGS sequence"/>
</dbReference>
<keyword evidence="2" id="KW-1185">Reference proteome</keyword>
<reference evidence="1" key="2">
    <citation type="submission" date="2017-10" db="EMBL/GenBank/DDBJ databases">
        <title>Ladona fulva Genome sequencing and assembly.</title>
        <authorList>
            <person name="Murali S."/>
            <person name="Richards S."/>
            <person name="Bandaranaike D."/>
            <person name="Bellair M."/>
            <person name="Blankenburg K."/>
            <person name="Chao H."/>
            <person name="Dinh H."/>
            <person name="Doddapaneni H."/>
            <person name="Dugan-Rocha S."/>
            <person name="Elkadiri S."/>
            <person name="Gnanaolivu R."/>
            <person name="Hernandez B."/>
            <person name="Skinner E."/>
            <person name="Javaid M."/>
            <person name="Lee S."/>
            <person name="Li M."/>
            <person name="Ming W."/>
            <person name="Munidasa M."/>
            <person name="Muniz J."/>
            <person name="Nguyen L."/>
            <person name="Hughes D."/>
            <person name="Osuji N."/>
            <person name="Pu L.-L."/>
            <person name="Puazo M."/>
            <person name="Qu C."/>
            <person name="Quiroz J."/>
            <person name="Raj R."/>
            <person name="Weissenberger G."/>
            <person name="Xin Y."/>
            <person name="Zou X."/>
            <person name="Han Y."/>
            <person name="Worley K."/>
            <person name="Muzny D."/>
            <person name="Gibbs R."/>
        </authorList>
    </citation>
    <scope>NUCLEOTIDE SEQUENCE</scope>
    <source>
        <strain evidence="1">Sampled in the wild</strain>
    </source>
</reference>
<protein>
    <submittedName>
        <fullName evidence="1">Uncharacterized protein</fullName>
    </submittedName>
</protein>